<dbReference type="GO" id="GO:0003924">
    <property type="term" value="F:GTPase activity"/>
    <property type="evidence" value="ECO:0007669"/>
    <property type="project" value="TreeGrafter"/>
</dbReference>
<dbReference type="PANTHER" id="PTHR42908">
    <property type="entry name" value="TRANSLATION ELONGATION FACTOR-RELATED"/>
    <property type="match status" value="1"/>
</dbReference>
<protein>
    <submittedName>
        <fullName evidence="6">Elongation factor 2</fullName>
    </submittedName>
</protein>
<dbReference type="EMBL" id="CACRXK020003655">
    <property type="protein sequence ID" value="CAB3999715.1"/>
    <property type="molecule type" value="Genomic_DNA"/>
</dbReference>
<dbReference type="GO" id="GO:0003746">
    <property type="term" value="F:translation elongation factor activity"/>
    <property type="evidence" value="ECO:0007669"/>
    <property type="project" value="UniProtKB-KW"/>
</dbReference>
<dbReference type="Pfam" id="PF14492">
    <property type="entry name" value="EFG_III"/>
    <property type="match status" value="1"/>
</dbReference>
<dbReference type="SMART" id="SM00838">
    <property type="entry name" value="EFG_C"/>
    <property type="match status" value="1"/>
</dbReference>
<keyword evidence="5" id="KW-0342">GTP-binding</keyword>
<dbReference type="InterPro" id="IPR004161">
    <property type="entry name" value="EFTu-like_2"/>
</dbReference>
<keyword evidence="7" id="KW-1185">Reference proteome</keyword>
<dbReference type="GO" id="GO:0005525">
    <property type="term" value="F:GTP binding"/>
    <property type="evidence" value="ECO:0007669"/>
    <property type="project" value="UniProtKB-KW"/>
</dbReference>
<keyword evidence="1" id="KW-0963">Cytoplasm</keyword>
<dbReference type="SMART" id="SM00889">
    <property type="entry name" value="EFG_IV"/>
    <property type="match status" value="1"/>
</dbReference>
<accession>A0A7D9E3B9</accession>
<dbReference type="Gene3D" id="3.30.70.240">
    <property type="match status" value="1"/>
</dbReference>
<proteinExistence type="predicted"/>
<keyword evidence="3 6" id="KW-0251">Elongation factor</keyword>
<dbReference type="InterPro" id="IPR014721">
    <property type="entry name" value="Ribsml_uS5_D2-typ_fold_subgr"/>
</dbReference>
<dbReference type="Gene3D" id="3.30.70.870">
    <property type="entry name" value="Elongation Factor G (Translational Gtpase), domain 3"/>
    <property type="match status" value="1"/>
</dbReference>
<organism evidence="6 7">
    <name type="scientific">Paramuricea clavata</name>
    <name type="common">Red gorgonian</name>
    <name type="synonym">Violescent sea-whip</name>
    <dbReference type="NCBI Taxonomy" id="317549"/>
    <lineage>
        <taxon>Eukaryota</taxon>
        <taxon>Metazoa</taxon>
        <taxon>Cnidaria</taxon>
        <taxon>Anthozoa</taxon>
        <taxon>Octocorallia</taxon>
        <taxon>Malacalcyonacea</taxon>
        <taxon>Plexauridae</taxon>
        <taxon>Paramuricea</taxon>
    </lineage>
</organism>
<dbReference type="Proteomes" id="UP001152795">
    <property type="component" value="Unassembled WGS sequence"/>
</dbReference>
<dbReference type="GO" id="GO:0043022">
    <property type="term" value="F:ribosome binding"/>
    <property type="evidence" value="ECO:0007669"/>
    <property type="project" value="TreeGrafter"/>
</dbReference>
<keyword evidence="2" id="KW-0547">Nucleotide-binding</keyword>
<dbReference type="InterPro" id="IPR020568">
    <property type="entry name" value="Ribosomal_Su5_D2-typ_SF"/>
</dbReference>
<dbReference type="FunFam" id="3.30.70.240:FF:000003">
    <property type="entry name" value="Translation elongation factor 2"/>
    <property type="match status" value="1"/>
</dbReference>
<gene>
    <name evidence="6" type="ORF">PACLA_8A083584</name>
</gene>
<dbReference type="CDD" id="cd16261">
    <property type="entry name" value="EF2_snRNP_III"/>
    <property type="match status" value="1"/>
</dbReference>
<sequence length="519" mass="57642">MRTWLQAGEALLQMITIHLPSPITAQKYRMEMLYEGPHDDPVALGIKNCDPKGPLCMYVSKMMPTNDKGRFYAFGRVFSGVVGTGQKVRIMGPNYVPGKNEDLYNKPIQRTILMMGRYIEPIEDVPCGNIVGLVGVDQYLVKTGTITTYAEAHNLKVMKFSVSPVVRVAVEPKNPSDLPKLVEGLKRLTKSDPMVQCLIEESGQHIVAGAGELHLEICLKDLEEDHACIPLKTSDPVVSYRETVTEESSVTCLSKSPNKHNRLFMRAAKLPDGLPEDIDNGDVYPTQDIKARARYLAEKYGFDVSEARKIWCFGPETSGPNIVIDISKGVQYLNEIKDSVIGGFEWASKKGPLCEENLRGVRFNIHDVTVHADAMHRGARQIMPTARRCIYACILTATPGLLEPVYLCEIQCPEVAVGSIYGVLNRRRGHVIEECQVAGTPMFVVRSYLPVNESFGFTADLRSNTGGQAFPQCVFDHWQDLPGDITDPSSRPGKVVADTRKRKGLNEGIPPLDKYLDKM</sequence>
<dbReference type="OrthoDB" id="364892at2759"/>
<dbReference type="Pfam" id="PF03144">
    <property type="entry name" value="GTP_EFTU_D2"/>
    <property type="match status" value="1"/>
</dbReference>
<dbReference type="SUPFAM" id="SSF54980">
    <property type="entry name" value="EF-G C-terminal domain-like"/>
    <property type="match status" value="2"/>
</dbReference>
<dbReference type="CDD" id="cd01681">
    <property type="entry name" value="aeEF2_snRNP_like_IV"/>
    <property type="match status" value="1"/>
</dbReference>
<dbReference type="PANTHER" id="PTHR42908:SF10">
    <property type="entry name" value="EUKARYOTIC TRANSLATION ELONGATION FACTOR 2"/>
    <property type="match status" value="1"/>
</dbReference>
<dbReference type="InterPro" id="IPR005517">
    <property type="entry name" value="Transl_elong_EFG/EF2_IV"/>
</dbReference>
<dbReference type="FunFam" id="3.30.70.870:FF:000002">
    <property type="entry name" value="Translation elongation factor 2"/>
    <property type="match status" value="1"/>
</dbReference>
<dbReference type="InterPro" id="IPR041095">
    <property type="entry name" value="EFG_II"/>
</dbReference>
<reference evidence="6" key="1">
    <citation type="submission" date="2020-04" db="EMBL/GenBank/DDBJ databases">
        <authorList>
            <person name="Alioto T."/>
            <person name="Alioto T."/>
            <person name="Gomez Garrido J."/>
        </authorList>
    </citation>
    <scope>NUCLEOTIDE SEQUENCE</scope>
    <source>
        <strain evidence="6">A484AB</strain>
    </source>
</reference>
<comment type="caution">
    <text evidence="6">The sequence shown here is derived from an EMBL/GenBank/DDBJ whole genome shotgun (WGS) entry which is preliminary data.</text>
</comment>
<evidence type="ECO:0000256" key="4">
    <source>
        <dbReference type="ARBA" id="ARBA00022917"/>
    </source>
</evidence>
<dbReference type="FunFam" id="3.30.230.10:FF:000006">
    <property type="entry name" value="Translation elongation factor 2"/>
    <property type="match status" value="1"/>
</dbReference>
<evidence type="ECO:0000256" key="2">
    <source>
        <dbReference type="ARBA" id="ARBA00022741"/>
    </source>
</evidence>
<dbReference type="InterPro" id="IPR009000">
    <property type="entry name" value="Transl_B-barrel_sf"/>
</dbReference>
<dbReference type="Gene3D" id="2.40.30.10">
    <property type="entry name" value="Translation factors"/>
    <property type="match status" value="1"/>
</dbReference>
<evidence type="ECO:0000256" key="5">
    <source>
        <dbReference type="ARBA" id="ARBA00023134"/>
    </source>
</evidence>
<dbReference type="GO" id="GO:0005829">
    <property type="term" value="C:cytosol"/>
    <property type="evidence" value="ECO:0007669"/>
    <property type="project" value="TreeGrafter"/>
</dbReference>
<evidence type="ECO:0000256" key="1">
    <source>
        <dbReference type="ARBA" id="ARBA00022490"/>
    </source>
</evidence>
<dbReference type="GO" id="GO:1990904">
    <property type="term" value="C:ribonucleoprotein complex"/>
    <property type="evidence" value="ECO:0007669"/>
    <property type="project" value="TreeGrafter"/>
</dbReference>
<evidence type="ECO:0000313" key="6">
    <source>
        <dbReference type="EMBL" id="CAB3999715.1"/>
    </source>
</evidence>
<dbReference type="CDD" id="cd04096">
    <property type="entry name" value="eEF2_snRNP_like_C"/>
    <property type="match status" value="1"/>
</dbReference>
<dbReference type="SUPFAM" id="SSF50447">
    <property type="entry name" value="Translation proteins"/>
    <property type="match status" value="1"/>
</dbReference>
<name>A0A7D9E3B9_PARCT</name>
<dbReference type="Pfam" id="PF00679">
    <property type="entry name" value="EFG_C"/>
    <property type="match status" value="1"/>
</dbReference>
<dbReference type="SUPFAM" id="SSF54211">
    <property type="entry name" value="Ribosomal protein S5 domain 2-like"/>
    <property type="match status" value="1"/>
</dbReference>
<dbReference type="InterPro" id="IPR000640">
    <property type="entry name" value="EFG_V-like"/>
</dbReference>
<dbReference type="Gene3D" id="3.30.230.10">
    <property type="match status" value="1"/>
</dbReference>
<dbReference type="InterPro" id="IPR035647">
    <property type="entry name" value="EFG_III/V"/>
</dbReference>
<dbReference type="AlphaFoldDB" id="A0A7D9E3B9"/>
<keyword evidence="4" id="KW-0648">Protein biosynthesis</keyword>
<dbReference type="FunFam" id="2.40.30.10:FF:000010">
    <property type="entry name" value="Translation elongation factor 2"/>
    <property type="match status" value="1"/>
</dbReference>
<evidence type="ECO:0000256" key="3">
    <source>
        <dbReference type="ARBA" id="ARBA00022768"/>
    </source>
</evidence>
<evidence type="ECO:0000313" key="7">
    <source>
        <dbReference type="Proteomes" id="UP001152795"/>
    </source>
</evidence>
<dbReference type="Pfam" id="PF03764">
    <property type="entry name" value="EFG_IV"/>
    <property type="match status" value="1"/>
</dbReference>